<gene>
    <name evidence="2" type="ORF">HPB52_019235</name>
</gene>
<protein>
    <submittedName>
        <fullName evidence="2">Uncharacterized protein</fullName>
    </submittedName>
</protein>
<organism evidence="2 3">
    <name type="scientific">Rhipicephalus sanguineus</name>
    <name type="common">Brown dog tick</name>
    <name type="synonym">Ixodes sanguineus</name>
    <dbReference type="NCBI Taxonomy" id="34632"/>
    <lineage>
        <taxon>Eukaryota</taxon>
        <taxon>Metazoa</taxon>
        <taxon>Ecdysozoa</taxon>
        <taxon>Arthropoda</taxon>
        <taxon>Chelicerata</taxon>
        <taxon>Arachnida</taxon>
        <taxon>Acari</taxon>
        <taxon>Parasitiformes</taxon>
        <taxon>Ixodida</taxon>
        <taxon>Ixodoidea</taxon>
        <taxon>Ixodidae</taxon>
        <taxon>Rhipicephalinae</taxon>
        <taxon>Rhipicephalus</taxon>
        <taxon>Rhipicephalus</taxon>
    </lineage>
</organism>
<comment type="caution">
    <text evidence="2">The sequence shown here is derived from an EMBL/GenBank/DDBJ whole genome shotgun (WGS) entry which is preliminary data.</text>
</comment>
<dbReference type="EMBL" id="JABSTV010001248">
    <property type="protein sequence ID" value="KAH7969518.1"/>
    <property type="molecule type" value="Genomic_DNA"/>
</dbReference>
<reference evidence="2" key="2">
    <citation type="submission" date="2021-09" db="EMBL/GenBank/DDBJ databases">
        <authorList>
            <person name="Jia N."/>
            <person name="Wang J."/>
            <person name="Shi W."/>
            <person name="Du L."/>
            <person name="Sun Y."/>
            <person name="Zhan W."/>
            <person name="Jiang J."/>
            <person name="Wang Q."/>
            <person name="Zhang B."/>
            <person name="Ji P."/>
            <person name="Sakyi L.B."/>
            <person name="Cui X."/>
            <person name="Yuan T."/>
            <person name="Jiang B."/>
            <person name="Yang W."/>
            <person name="Lam T.T.-Y."/>
            <person name="Chang Q."/>
            <person name="Ding S."/>
            <person name="Wang X."/>
            <person name="Zhu J."/>
            <person name="Ruan X."/>
            <person name="Zhao L."/>
            <person name="Wei J."/>
            <person name="Que T."/>
            <person name="Du C."/>
            <person name="Cheng J."/>
            <person name="Dai P."/>
            <person name="Han X."/>
            <person name="Huang E."/>
            <person name="Gao Y."/>
            <person name="Liu J."/>
            <person name="Shao H."/>
            <person name="Ye R."/>
            <person name="Li L."/>
            <person name="Wei W."/>
            <person name="Wang X."/>
            <person name="Wang C."/>
            <person name="Huo Q."/>
            <person name="Li W."/>
            <person name="Guo W."/>
            <person name="Chen H."/>
            <person name="Chen S."/>
            <person name="Zhou L."/>
            <person name="Zhou L."/>
            <person name="Ni X."/>
            <person name="Tian J."/>
            <person name="Zhou Y."/>
            <person name="Sheng Y."/>
            <person name="Liu T."/>
            <person name="Pan Y."/>
            <person name="Xia L."/>
            <person name="Li J."/>
            <person name="Zhao F."/>
            <person name="Cao W."/>
        </authorList>
    </citation>
    <scope>NUCLEOTIDE SEQUENCE</scope>
    <source>
        <strain evidence="2">Rsan-2018</strain>
        <tissue evidence="2">Larvae</tissue>
    </source>
</reference>
<feature type="region of interest" description="Disordered" evidence="1">
    <location>
        <begin position="87"/>
        <end position="147"/>
    </location>
</feature>
<accession>A0A9D4Q8Z4</accession>
<evidence type="ECO:0000313" key="3">
    <source>
        <dbReference type="Proteomes" id="UP000821837"/>
    </source>
</evidence>
<reference evidence="2" key="1">
    <citation type="journal article" date="2020" name="Cell">
        <title>Large-Scale Comparative Analyses of Tick Genomes Elucidate Their Genetic Diversity and Vector Capacities.</title>
        <authorList>
            <consortium name="Tick Genome and Microbiome Consortium (TIGMIC)"/>
            <person name="Jia N."/>
            <person name="Wang J."/>
            <person name="Shi W."/>
            <person name="Du L."/>
            <person name="Sun Y."/>
            <person name="Zhan W."/>
            <person name="Jiang J.F."/>
            <person name="Wang Q."/>
            <person name="Zhang B."/>
            <person name="Ji P."/>
            <person name="Bell-Sakyi L."/>
            <person name="Cui X.M."/>
            <person name="Yuan T.T."/>
            <person name="Jiang B.G."/>
            <person name="Yang W.F."/>
            <person name="Lam T.T."/>
            <person name="Chang Q.C."/>
            <person name="Ding S.J."/>
            <person name="Wang X.J."/>
            <person name="Zhu J.G."/>
            <person name="Ruan X.D."/>
            <person name="Zhao L."/>
            <person name="Wei J.T."/>
            <person name="Ye R.Z."/>
            <person name="Que T.C."/>
            <person name="Du C.H."/>
            <person name="Zhou Y.H."/>
            <person name="Cheng J.X."/>
            <person name="Dai P.F."/>
            <person name="Guo W.B."/>
            <person name="Han X.H."/>
            <person name="Huang E.J."/>
            <person name="Li L.F."/>
            <person name="Wei W."/>
            <person name="Gao Y.C."/>
            <person name="Liu J.Z."/>
            <person name="Shao H.Z."/>
            <person name="Wang X."/>
            <person name="Wang C.C."/>
            <person name="Yang T.C."/>
            <person name="Huo Q.B."/>
            <person name="Li W."/>
            <person name="Chen H.Y."/>
            <person name="Chen S.E."/>
            <person name="Zhou L.G."/>
            <person name="Ni X.B."/>
            <person name="Tian J.H."/>
            <person name="Sheng Y."/>
            <person name="Liu T."/>
            <person name="Pan Y.S."/>
            <person name="Xia L.Y."/>
            <person name="Li J."/>
            <person name="Zhao F."/>
            <person name="Cao W.C."/>
        </authorList>
    </citation>
    <scope>NUCLEOTIDE SEQUENCE</scope>
    <source>
        <strain evidence="2">Rsan-2018</strain>
    </source>
</reference>
<name>A0A9D4Q8Z4_RHISA</name>
<proteinExistence type="predicted"/>
<sequence length="147" mass="16294">MGRTLSILITFAHGPVPHTIRYMSVVHRCTQYKGSLDACNELSPTGPQIRPCAPIPKVASAHGAETSMNGRCSLLYPKLHSLWGPAPHGHRIVQGEKSHRKRHSPPLQKTKFFTKEDFPPLDKTYPSTSAWSSGPPGRTARHPKTRK</sequence>
<evidence type="ECO:0000313" key="2">
    <source>
        <dbReference type="EMBL" id="KAH7969518.1"/>
    </source>
</evidence>
<keyword evidence="3" id="KW-1185">Reference proteome</keyword>
<dbReference type="AlphaFoldDB" id="A0A9D4Q8Z4"/>
<dbReference type="Proteomes" id="UP000821837">
    <property type="component" value="Unassembled WGS sequence"/>
</dbReference>
<evidence type="ECO:0000256" key="1">
    <source>
        <dbReference type="SAM" id="MobiDB-lite"/>
    </source>
</evidence>